<name>A0ABS3JMG1_9BACT</name>
<dbReference type="Proteomes" id="UP000664628">
    <property type="component" value="Unassembled WGS sequence"/>
</dbReference>
<organism evidence="1 2">
    <name type="scientific">Fibrella forsythiae</name>
    <dbReference type="NCBI Taxonomy" id="2817061"/>
    <lineage>
        <taxon>Bacteria</taxon>
        <taxon>Pseudomonadati</taxon>
        <taxon>Bacteroidota</taxon>
        <taxon>Cytophagia</taxon>
        <taxon>Cytophagales</taxon>
        <taxon>Spirosomataceae</taxon>
        <taxon>Fibrella</taxon>
    </lineage>
</organism>
<gene>
    <name evidence="1" type="ORF">J2I46_21540</name>
</gene>
<comment type="caution">
    <text evidence="1">The sequence shown here is derived from an EMBL/GenBank/DDBJ whole genome shotgun (WGS) entry which is preliminary data.</text>
</comment>
<dbReference type="RefSeq" id="WP_207331138.1">
    <property type="nucleotide sequence ID" value="NZ_JAFMYW010000007.1"/>
</dbReference>
<evidence type="ECO:0000313" key="1">
    <source>
        <dbReference type="EMBL" id="MBO0951183.1"/>
    </source>
</evidence>
<evidence type="ECO:0000313" key="2">
    <source>
        <dbReference type="Proteomes" id="UP000664628"/>
    </source>
</evidence>
<sequence>MRILGVGKSKAYQLVKAETQNGPKRTYLTIDEFSHCSRIPRQRIKEVL</sequence>
<accession>A0ABS3JMG1</accession>
<keyword evidence="2" id="KW-1185">Reference proteome</keyword>
<proteinExistence type="predicted"/>
<dbReference type="EMBL" id="JAFMYW010000007">
    <property type="protein sequence ID" value="MBO0951183.1"/>
    <property type="molecule type" value="Genomic_DNA"/>
</dbReference>
<reference evidence="1 2" key="1">
    <citation type="submission" date="2021-03" db="EMBL/GenBank/DDBJ databases">
        <title>Fibrella sp. HMF5405 genome sequencing and assembly.</title>
        <authorList>
            <person name="Kang H."/>
            <person name="Kim H."/>
            <person name="Bae S."/>
            <person name="Joh K."/>
        </authorList>
    </citation>
    <scope>NUCLEOTIDE SEQUENCE [LARGE SCALE GENOMIC DNA]</scope>
    <source>
        <strain evidence="1 2">HMF5405</strain>
    </source>
</reference>
<protein>
    <submittedName>
        <fullName evidence="1">Uncharacterized protein</fullName>
    </submittedName>
</protein>